<feature type="domain" description="Type I restriction modification DNA specificity" evidence="4">
    <location>
        <begin position="1"/>
        <end position="179"/>
    </location>
</feature>
<evidence type="ECO:0000313" key="5">
    <source>
        <dbReference type="EMBL" id="GGJ86990.1"/>
    </source>
</evidence>
<gene>
    <name evidence="5" type="ORF">GCM10011372_26770</name>
</gene>
<sequence>MSEWPLVRLGVLVTKIGSGATPRGGASVYREEGISFIRSQNILDNSMLLDGVARITDEAADALRSVTVLAGDVLVNITGDSVARTSLVDPAVLPARVNQHVAVIRTNGRLDSRFLQKYLVSPRGKTALMTLATGGATRKALTKAHLESLAIPLPPLGEQRAIGEVLGALDDKIAANTKLAATARELALAMVPVAGDRAPVRELATLQKAQIDPGTLGDEAVDHYSLPAFDSRNGPEVVKATSIKSSKFVVSEPSVLISKLNPRFPRVWDLARLNGRRALASTEFLVLEPRGISTSVLWSLLAQPSFGRALESKVAGTSGSHQRVKPIEVLLAGVSDPRGWPDESRASIESLSSAALAADAENRTLAAIRDALLPQLMSGGLRVRDFERVADGT</sequence>
<dbReference type="InterPro" id="IPR052021">
    <property type="entry name" value="Type-I_RS_S_subunit"/>
</dbReference>
<dbReference type="GO" id="GO:0009307">
    <property type="term" value="P:DNA restriction-modification system"/>
    <property type="evidence" value="ECO:0007669"/>
    <property type="project" value="UniProtKB-KW"/>
</dbReference>
<dbReference type="SUPFAM" id="SSF116734">
    <property type="entry name" value="DNA methylase specificity domain"/>
    <property type="match status" value="2"/>
</dbReference>
<dbReference type="Gene3D" id="1.10.287.1120">
    <property type="entry name" value="Bipartite methylase S protein"/>
    <property type="match status" value="1"/>
</dbReference>
<dbReference type="Gene3D" id="3.90.220.20">
    <property type="entry name" value="DNA methylase specificity domains"/>
    <property type="match status" value="2"/>
</dbReference>
<keyword evidence="3" id="KW-0238">DNA-binding</keyword>
<dbReference type="CDD" id="cd17256">
    <property type="entry name" value="RMtype1_S_EcoJA65PI-TRD1-CR1_like"/>
    <property type="match status" value="1"/>
</dbReference>
<dbReference type="Pfam" id="PF01420">
    <property type="entry name" value="Methylase_S"/>
    <property type="match status" value="1"/>
</dbReference>
<evidence type="ECO:0000259" key="4">
    <source>
        <dbReference type="Pfam" id="PF01420"/>
    </source>
</evidence>
<dbReference type="InterPro" id="IPR044946">
    <property type="entry name" value="Restrct_endonuc_typeI_TRD_sf"/>
</dbReference>
<accession>A0A917UUU5</accession>
<evidence type="ECO:0000256" key="2">
    <source>
        <dbReference type="ARBA" id="ARBA00022747"/>
    </source>
</evidence>
<dbReference type="InterPro" id="IPR000055">
    <property type="entry name" value="Restrct_endonuc_typeI_TRD"/>
</dbReference>
<keyword evidence="6" id="KW-1185">Reference proteome</keyword>
<evidence type="ECO:0000256" key="3">
    <source>
        <dbReference type="ARBA" id="ARBA00023125"/>
    </source>
</evidence>
<protein>
    <recommendedName>
        <fullName evidence="4">Type I restriction modification DNA specificity domain-containing protein</fullName>
    </recommendedName>
</protein>
<reference evidence="5" key="1">
    <citation type="journal article" date="2014" name="Int. J. Syst. Evol. Microbiol.">
        <title>Complete genome sequence of Corynebacterium casei LMG S-19264T (=DSM 44701T), isolated from a smear-ripened cheese.</title>
        <authorList>
            <consortium name="US DOE Joint Genome Institute (JGI-PGF)"/>
            <person name="Walter F."/>
            <person name="Albersmeier A."/>
            <person name="Kalinowski J."/>
            <person name="Ruckert C."/>
        </authorList>
    </citation>
    <scope>NUCLEOTIDE SEQUENCE</scope>
    <source>
        <strain evidence="5">CGMCC 1.8984</strain>
    </source>
</reference>
<proteinExistence type="inferred from homology"/>
<dbReference type="Proteomes" id="UP000636956">
    <property type="component" value="Unassembled WGS sequence"/>
</dbReference>
<dbReference type="GO" id="GO:0003677">
    <property type="term" value="F:DNA binding"/>
    <property type="evidence" value="ECO:0007669"/>
    <property type="project" value="UniProtKB-KW"/>
</dbReference>
<evidence type="ECO:0000256" key="1">
    <source>
        <dbReference type="ARBA" id="ARBA00010923"/>
    </source>
</evidence>
<name>A0A917UUU5_9MICO</name>
<dbReference type="EMBL" id="BMMD01000016">
    <property type="protein sequence ID" value="GGJ86990.1"/>
    <property type="molecule type" value="Genomic_DNA"/>
</dbReference>
<keyword evidence="2" id="KW-0680">Restriction system</keyword>
<organism evidence="5 6">
    <name type="scientific">Agromyces bauzanensis</name>
    <dbReference type="NCBI Taxonomy" id="1308924"/>
    <lineage>
        <taxon>Bacteria</taxon>
        <taxon>Bacillati</taxon>
        <taxon>Actinomycetota</taxon>
        <taxon>Actinomycetes</taxon>
        <taxon>Micrococcales</taxon>
        <taxon>Microbacteriaceae</taxon>
        <taxon>Agromyces</taxon>
    </lineage>
</organism>
<dbReference type="RefSeq" id="WP_188743929.1">
    <property type="nucleotide sequence ID" value="NZ_BAABFW010000029.1"/>
</dbReference>
<reference evidence="5" key="2">
    <citation type="submission" date="2020-09" db="EMBL/GenBank/DDBJ databases">
        <authorList>
            <person name="Sun Q."/>
            <person name="Zhou Y."/>
        </authorList>
    </citation>
    <scope>NUCLEOTIDE SEQUENCE</scope>
    <source>
        <strain evidence="5">CGMCC 1.8984</strain>
    </source>
</reference>
<comment type="similarity">
    <text evidence="1">Belongs to the type-I restriction system S methylase family.</text>
</comment>
<comment type="caution">
    <text evidence="5">The sequence shown here is derived from an EMBL/GenBank/DDBJ whole genome shotgun (WGS) entry which is preliminary data.</text>
</comment>
<dbReference type="AlphaFoldDB" id="A0A917UUU5"/>
<evidence type="ECO:0000313" key="6">
    <source>
        <dbReference type="Proteomes" id="UP000636956"/>
    </source>
</evidence>
<dbReference type="PANTHER" id="PTHR30408:SF12">
    <property type="entry name" value="TYPE I RESTRICTION ENZYME MJAVIII SPECIFICITY SUBUNIT"/>
    <property type="match status" value="1"/>
</dbReference>
<dbReference type="PANTHER" id="PTHR30408">
    <property type="entry name" value="TYPE-1 RESTRICTION ENZYME ECOKI SPECIFICITY PROTEIN"/>
    <property type="match status" value="1"/>
</dbReference>